<accession>A0A918QEZ3</accession>
<dbReference type="PROSITE" id="PS51257">
    <property type="entry name" value="PROKAR_LIPOPROTEIN"/>
    <property type="match status" value="1"/>
</dbReference>
<reference evidence="2" key="1">
    <citation type="journal article" date="2014" name="Int. J. Syst. Evol. Microbiol.">
        <title>Complete genome sequence of Corynebacterium casei LMG S-19264T (=DSM 44701T), isolated from a smear-ripened cheese.</title>
        <authorList>
            <consortium name="US DOE Joint Genome Institute (JGI-PGF)"/>
            <person name="Walter F."/>
            <person name="Albersmeier A."/>
            <person name="Kalinowski J."/>
            <person name="Ruckert C."/>
        </authorList>
    </citation>
    <scope>NUCLEOTIDE SEQUENCE</scope>
    <source>
        <strain evidence="2">KCTC 32296</strain>
    </source>
</reference>
<evidence type="ECO:0000313" key="2">
    <source>
        <dbReference type="EMBL" id="GGZ45273.1"/>
    </source>
</evidence>
<dbReference type="RefSeq" id="WP_189489082.1">
    <property type="nucleotide sequence ID" value="NZ_BMZB01000009.1"/>
</dbReference>
<keyword evidence="3" id="KW-1185">Reference proteome</keyword>
<dbReference type="Proteomes" id="UP000662572">
    <property type="component" value="Unassembled WGS sequence"/>
</dbReference>
<dbReference type="AlphaFoldDB" id="A0A918QEZ3"/>
<name>A0A918QEZ3_9CAUL</name>
<reference evidence="2" key="2">
    <citation type="submission" date="2020-09" db="EMBL/GenBank/DDBJ databases">
        <authorList>
            <person name="Sun Q."/>
            <person name="Kim S."/>
        </authorList>
    </citation>
    <scope>NUCLEOTIDE SEQUENCE</scope>
    <source>
        <strain evidence="2">KCTC 32296</strain>
    </source>
</reference>
<feature type="signal peptide" evidence="1">
    <location>
        <begin position="1"/>
        <end position="20"/>
    </location>
</feature>
<feature type="chain" id="PRO_5037938866" evidence="1">
    <location>
        <begin position="21"/>
        <end position="62"/>
    </location>
</feature>
<sequence>MTHKGLKPLALLVLIAPVFAACVPTVRVEVAPISIYAKLDHDVRISLDEDAKALVQQNPNLF</sequence>
<comment type="caution">
    <text evidence="2">The sequence shown here is derived from an EMBL/GenBank/DDBJ whole genome shotgun (WGS) entry which is preliminary data.</text>
</comment>
<evidence type="ECO:0000313" key="3">
    <source>
        <dbReference type="Proteomes" id="UP000662572"/>
    </source>
</evidence>
<organism evidence="2 3">
    <name type="scientific">Asticcacaulis endophyticus</name>
    <dbReference type="NCBI Taxonomy" id="1395890"/>
    <lineage>
        <taxon>Bacteria</taxon>
        <taxon>Pseudomonadati</taxon>
        <taxon>Pseudomonadota</taxon>
        <taxon>Alphaproteobacteria</taxon>
        <taxon>Caulobacterales</taxon>
        <taxon>Caulobacteraceae</taxon>
        <taxon>Asticcacaulis</taxon>
    </lineage>
</organism>
<proteinExistence type="predicted"/>
<keyword evidence="2" id="KW-0449">Lipoprotein</keyword>
<protein>
    <submittedName>
        <fullName evidence="2">YnbE-like lipoprotein</fullName>
    </submittedName>
</protein>
<gene>
    <name evidence="2" type="ORF">GCM10011273_34970</name>
</gene>
<keyword evidence="1" id="KW-0732">Signal</keyword>
<dbReference type="EMBL" id="BMZB01000009">
    <property type="protein sequence ID" value="GGZ45273.1"/>
    <property type="molecule type" value="Genomic_DNA"/>
</dbReference>
<evidence type="ECO:0000256" key="1">
    <source>
        <dbReference type="SAM" id="SignalP"/>
    </source>
</evidence>